<reference evidence="3 4" key="1">
    <citation type="submission" date="2021-02" db="EMBL/GenBank/DDBJ databases">
        <authorList>
            <person name="Vanwijnsberghe S."/>
        </authorList>
    </citation>
    <scope>NUCLEOTIDE SEQUENCE [LARGE SCALE GENOMIC DNA]</scope>
    <source>
        <strain evidence="3 4">R-69658</strain>
    </source>
</reference>
<evidence type="ECO:0000256" key="1">
    <source>
        <dbReference type="SAM" id="MobiDB-lite"/>
    </source>
</evidence>
<keyword evidence="2" id="KW-0732">Signal</keyword>
<feature type="compositionally biased region" description="Polar residues" evidence="1">
    <location>
        <begin position="66"/>
        <end position="84"/>
    </location>
</feature>
<evidence type="ECO:0008006" key="5">
    <source>
        <dbReference type="Google" id="ProtNLM"/>
    </source>
</evidence>
<comment type="caution">
    <text evidence="3">The sequence shown here is derived from an EMBL/GenBank/DDBJ whole genome shotgun (WGS) entry which is preliminary data.</text>
</comment>
<feature type="compositionally biased region" description="Polar residues" evidence="1">
    <location>
        <begin position="47"/>
        <end position="56"/>
    </location>
</feature>
<accession>A0ABN7LF08</accession>
<dbReference type="Proteomes" id="UP000674425">
    <property type="component" value="Unassembled WGS sequence"/>
</dbReference>
<organism evidence="3 4">
    <name type="scientific">Paraburkholderia aspalathi</name>
    <dbReference type="NCBI Taxonomy" id="1324617"/>
    <lineage>
        <taxon>Bacteria</taxon>
        <taxon>Pseudomonadati</taxon>
        <taxon>Pseudomonadota</taxon>
        <taxon>Betaproteobacteria</taxon>
        <taxon>Burkholderiales</taxon>
        <taxon>Burkholderiaceae</taxon>
        <taxon>Paraburkholderia</taxon>
    </lineage>
</organism>
<dbReference type="EMBL" id="CAJNAU010000019">
    <property type="protein sequence ID" value="CAE6747055.1"/>
    <property type="molecule type" value="Genomic_DNA"/>
</dbReference>
<feature type="region of interest" description="Disordered" evidence="1">
    <location>
        <begin position="28"/>
        <end position="94"/>
    </location>
</feature>
<evidence type="ECO:0000313" key="3">
    <source>
        <dbReference type="EMBL" id="CAE6747055.1"/>
    </source>
</evidence>
<sequence>MKRTLLLALCIAAMPAFAQTYYGGHTNSNSMYGGSQNSGGYGSDQNVSGYTRSNGTYVEPYHRTAPDSNPYNNYSTQGNVNPYTGQMGHKNPGY</sequence>
<protein>
    <recommendedName>
        <fullName evidence="5">PXPV repeat-containing protein</fullName>
    </recommendedName>
</protein>
<feature type="signal peptide" evidence="2">
    <location>
        <begin position="1"/>
        <end position="18"/>
    </location>
</feature>
<keyword evidence="4" id="KW-1185">Reference proteome</keyword>
<name>A0ABN7LF08_9BURK</name>
<evidence type="ECO:0000256" key="2">
    <source>
        <dbReference type="SAM" id="SignalP"/>
    </source>
</evidence>
<proteinExistence type="predicted"/>
<evidence type="ECO:0000313" key="4">
    <source>
        <dbReference type="Proteomes" id="UP000674425"/>
    </source>
</evidence>
<feature type="chain" id="PRO_5046766011" description="PXPV repeat-containing protein" evidence="2">
    <location>
        <begin position="19"/>
        <end position="94"/>
    </location>
</feature>
<dbReference type="RefSeq" id="WP_200618409.1">
    <property type="nucleotide sequence ID" value="NZ_CAJNAU010000019.1"/>
</dbReference>
<gene>
    <name evidence="3" type="ORF">R69658_02536</name>
</gene>